<evidence type="ECO:0000256" key="3">
    <source>
        <dbReference type="ARBA" id="ARBA00023125"/>
    </source>
</evidence>
<dbReference type="EMBL" id="JBBKZU010000014">
    <property type="protein sequence ID" value="MEJ8814703.1"/>
    <property type="molecule type" value="Genomic_DNA"/>
</dbReference>
<dbReference type="PROSITE" id="PS50931">
    <property type="entry name" value="HTH_LYSR"/>
    <property type="match status" value="1"/>
</dbReference>
<dbReference type="InterPro" id="IPR050950">
    <property type="entry name" value="HTH-type_LysR_regulators"/>
</dbReference>
<dbReference type="PANTHER" id="PTHR30419">
    <property type="entry name" value="HTH-TYPE TRANSCRIPTIONAL REGULATOR YBHD"/>
    <property type="match status" value="1"/>
</dbReference>
<keyword evidence="7" id="KW-1185">Reference proteome</keyword>
<dbReference type="PANTHER" id="PTHR30419:SF8">
    <property type="entry name" value="NITROGEN ASSIMILATION TRANSCRIPTIONAL ACTIVATOR-RELATED"/>
    <property type="match status" value="1"/>
</dbReference>
<feature type="domain" description="HTH lysR-type" evidence="5">
    <location>
        <begin position="19"/>
        <end position="74"/>
    </location>
</feature>
<dbReference type="SUPFAM" id="SSF53850">
    <property type="entry name" value="Periplasmic binding protein-like II"/>
    <property type="match status" value="1"/>
</dbReference>
<accession>A0ABU8VM18</accession>
<proteinExistence type="inferred from homology"/>
<reference evidence="6 7" key="1">
    <citation type="submission" date="2024-03" db="EMBL/GenBank/DDBJ databases">
        <title>Novel species of the genus Variovorax.</title>
        <authorList>
            <person name="Liu Q."/>
            <person name="Xin Y.-H."/>
        </authorList>
    </citation>
    <scope>NUCLEOTIDE SEQUENCE [LARGE SCALE GENOMIC DNA]</scope>
    <source>
        <strain evidence="6 7">KACC 18899</strain>
    </source>
</reference>
<organism evidence="6 7">
    <name type="scientific">Variovorax ureilyticus</name>
    <dbReference type="NCBI Taxonomy" id="1836198"/>
    <lineage>
        <taxon>Bacteria</taxon>
        <taxon>Pseudomonadati</taxon>
        <taxon>Pseudomonadota</taxon>
        <taxon>Betaproteobacteria</taxon>
        <taxon>Burkholderiales</taxon>
        <taxon>Comamonadaceae</taxon>
        <taxon>Variovorax</taxon>
    </lineage>
</organism>
<evidence type="ECO:0000256" key="4">
    <source>
        <dbReference type="ARBA" id="ARBA00023163"/>
    </source>
</evidence>
<keyword evidence="4" id="KW-0804">Transcription</keyword>
<evidence type="ECO:0000259" key="5">
    <source>
        <dbReference type="PROSITE" id="PS50931"/>
    </source>
</evidence>
<dbReference type="SUPFAM" id="SSF46785">
    <property type="entry name" value="Winged helix' DNA-binding domain"/>
    <property type="match status" value="1"/>
</dbReference>
<comment type="similarity">
    <text evidence="1">Belongs to the LysR transcriptional regulatory family.</text>
</comment>
<comment type="caution">
    <text evidence="6">The sequence shown here is derived from an EMBL/GenBank/DDBJ whole genome shotgun (WGS) entry which is preliminary data.</text>
</comment>
<sequence>MGQFSSTTLENRLLARARFRHMQVLVAVAELGSIRRAADAVAMTQPGVTKVLADLEGLLETVLFHRHSRGVRPTPACIELLSLARQIVGGVASTAAAIGARHRQGEGTVRVAGTSAAINGAIAAALLAFNEKHPKIQVQVSEADADDLLLATARGEVDVAVCREPRLVPEGWSYRDLVQDRLVIACGVHHPLVRKRRVRLKDVQHELWLPGHAAALSRRHMDAFAEELGKPLRYCELVTRIPALTWTALRTSNAIALVPYSVVRPFVEARTLSILSFERNPPLAPIGLLLPEISPRPAALLFSEYLERFHAIT</sequence>
<dbReference type="Pfam" id="PF03466">
    <property type="entry name" value="LysR_substrate"/>
    <property type="match status" value="1"/>
</dbReference>
<dbReference type="Proteomes" id="UP001365846">
    <property type="component" value="Unassembled WGS sequence"/>
</dbReference>
<dbReference type="Gene3D" id="1.10.10.10">
    <property type="entry name" value="Winged helix-like DNA-binding domain superfamily/Winged helix DNA-binding domain"/>
    <property type="match status" value="1"/>
</dbReference>
<dbReference type="InterPro" id="IPR000847">
    <property type="entry name" value="LysR_HTH_N"/>
</dbReference>
<dbReference type="InterPro" id="IPR005119">
    <property type="entry name" value="LysR_subst-bd"/>
</dbReference>
<dbReference type="InterPro" id="IPR036388">
    <property type="entry name" value="WH-like_DNA-bd_sf"/>
</dbReference>
<evidence type="ECO:0000256" key="2">
    <source>
        <dbReference type="ARBA" id="ARBA00023015"/>
    </source>
</evidence>
<gene>
    <name evidence="6" type="ORF">WKW77_26770</name>
</gene>
<keyword evidence="2" id="KW-0805">Transcription regulation</keyword>
<dbReference type="Pfam" id="PF00126">
    <property type="entry name" value="HTH_1"/>
    <property type="match status" value="1"/>
</dbReference>
<evidence type="ECO:0000256" key="1">
    <source>
        <dbReference type="ARBA" id="ARBA00009437"/>
    </source>
</evidence>
<dbReference type="CDD" id="cd05466">
    <property type="entry name" value="PBP2_LTTR_substrate"/>
    <property type="match status" value="1"/>
</dbReference>
<dbReference type="RefSeq" id="WP_340359932.1">
    <property type="nucleotide sequence ID" value="NZ_JBBKZU010000014.1"/>
</dbReference>
<evidence type="ECO:0000313" key="7">
    <source>
        <dbReference type="Proteomes" id="UP001365846"/>
    </source>
</evidence>
<evidence type="ECO:0000313" key="6">
    <source>
        <dbReference type="EMBL" id="MEJ8814703.1"/>
    </source>
</evidence>
<dbReference type="Gene3D" id="3.40.190.10">
    <property type="entry name" value="Periplasmic binding protein-like II"/>
    <property type="match status" value="2"/>
</dbReference>
<protein>
    <submittedName>
        <fullName evidence="6">LysR family transcriptional regulator</fullName>
    </submittedName>
</protein>
<name>A0ABU8VM18_9BURK</name>
<keyword evidence="3" id="KW-0238">DNA-binding</keyword>
<dbReference type="InterPro" id="IPR036390">
    <property type="entry name" value="WH_DNA-bd_sf"/>
</dbReference>